<dbReference type="Pfam" id="PF12796">
    <property type="entry name" value="Ank_2"/>
    <property type="match status" value="1"/>
</dbReference>
<dbReference type="SUPFAM" id="SSF48403">
    <property type="entry name" value="Ankyrin repeat"/>
    <property type="match status" value="1"/>
</dbReference>
<keyword evidence="1" id="KW-0677">Repeat</keyword>
<evidence type="ECO:0000256" key="3">
    <source>
        <dbReference type="PROSITE-ProRule" id="PRU00023"/>
    </source>
</evidence>
<evidence type="ECO:0000256" key="1">
    <source>
        <dbReference type="ARBA" id="ARBA00022737"/>
    </source>
</evidence>
<reference evidence="4 5" key="1">
    <citation type="journal article" date="2015" name="Genome Biol. Evol.">
        <title>Comparative Genomics of a Bacterivorous Green Alga Reveals Evolutionary Causalities and Consequences of Phago-Mixotrophic Mode of Nutrition.</title>
        <authorList>
            <person name="Burns J.A."/>
            <person name="Paasch A."/>
            <person name="Narechania A."/>
            <person name="Kim E."/>
        </authorList>
    </citation>
    <scope>NUCLEOTIDE SEQUENCE [LARGE SCALE GENOMIC DNA]</scope>
    <source>
        <strain evidence="4 5">PLY_AMNH</strain>
    </source>
</reference>
<dbReference type="PROSITE" id="PS50088">
    <property type="entry name" value="ANK_REPEAT"/>
    <property type="match status" value="2"/>
</dbReference>
<dbReference type="EMBL" id="LGRX02009397">
    <property type="protein sequence ID" value="KAK3271741.1"/>
    <property type="molecule type" value="Genomic_DNA"/>
</dbReference>
<dbReference type="AlphaFoldDB" id="A0AAE0L4E1"/>
<gene>
    <name evidence="4" type="ORF">CYMTET_19930</name>
</gene>
<dbReference type="InterPro" id="IPR002110">
    <property type="entry name" value="Ankyrin_rpt"/>
</dbReference>
<sequence>MAVGSVDGDAAPEVSQLVLDARDGNLLGVNAAIASEPPPSEEHLAVALWAACCQGNEAVTRALIDAGADLDYFDDTGFTALLWACEASSVQCVKMLLEAGADVNIKTSGGATPLIMACDLSNPSQDLQIIDELIKAGASVNAVDEQKASALLFASERGNPEAVRLACPVIVRLSKRRASGLDATLAAPMSTD</sequence>
<dbReference type="PANTHER" id="PTHR24198">
    <property type="entry name" value="ANKYRIN REPEAT AND PROTEIN KINASE DOMAIN-CONTAINING PROTEIN"/>
    <property type="match status" value="1"/>
</dbReference>
<dbReference type="InterPro" id="IPR036770">
    <property type="entry name" value="Ankyrin_rpt-contain_sf"/>
</dbReference>
<dbReference type="SMART" id="SM00248">
    <property type="entry name" value="ANK"/>
    <property type="match status" value="3"/>
</dbReference>
<feature type="repeat" description="ANK" evidence="3">
    <location>
        <begin position="76"/>
        <end position="108"/>
    </location>
</feature>
<dbReference type="Gene3D" id="1.25.40.20">
    <property type="entry name" value="Ankyrin repeat-containing domain"/>
    <property type="match status" value="2"/>
</dbReference>
<keyword evidence="2 3" id="KW-0040">ANK repeat</keyword>
<dbReference type="Proteomes" id="UP001190700">
    <property type="component" value="Unassembled WGS sequence"/>
</dbReference>
<dbReference type="PROSITE" id="PS50297">
    <property type="entry name" value="ANK_REP_REGION"/>
    <property type="match status" value="2"/>
</dbReference>
<protein>
    <submittedName>
        <fullName evidence="4">Uncharacterized protein</fullName>
    </submittedName>
</protein>
<organism evidence="4 5">
    <name type="scientific">Cymbomonas tetramitiformis</name>
    <dbReference type="NCBI Taxonomy" id="36881"/>
    <lineage>
        <taxon>Eukaryota</taxon>
        <taxon>Viridiplantae</taxon>
        <taxon>Chlorophyta</taxon>
        <taxon>Pyramimonadophyceae</taxon>
        <taxon>Pyramimonadales</taxon>
        <taxon>Pyramimonadaceae</taxon>
        <taxon>Cymbomonas</taxon>
    </lineage>
</organism>
<dbReference type="Pfam" id="PF13637">
    <property type="entry name" value="Ank_4"/>
    <property type="match status" value="1"/>
</dbReference>
<keyword evidence="5" id="KW-1185">Reference proteome</keyword>
<comment type="caution">
    <text evidence="4">The sequence shown here is derived from an EMBL/GenBank/DDBJ whole genome shotgun (WGS) entry which is preliminary data.</text>
</comment>
<accession>A0AAE0L4E1</accession>
<proteinExistence type="predicted"/>
<name>A0AAE0L4E1_9CHLO</name>
<evidence type="ECO:0000313" key="5">
    <source>
        <dbReference type="Proteomes" id="UP001190700"/>
    </source>
</evidence>
<evidence type="ECO:0000256" key="2">
    <source>
        <dbReference type="ARBA" id="ARBA00023043"/>
    </source>
</evidence>
<feature type="repeat" description="ANK" evidence="3">
    <location>
        <begin position="109"/>
        <end position="145"/>
    </location>
</feature>
<evidence type="ECO:0000313" key="4">
    <source>
        <dbReference type="EMBL" id="KAK3271741.1"/>
    </source>
</evidence>
<dbReference type="PANTHER" id="PTHR24198:SF194">
    <property type="entry name" value="INVERSIN-A"/>
    <property type="match status" value="1"/>
</dbReference>